<keyword evidence="2" id="KW-1185">Reference proteome</keyword>
<accession>A0A397VWX1</accession>
<evidence type="ECO:0000313" key="1">
    <source>
        <dbReference type="EMBL" id="RIB25479.1"/>
    </source>
</evidence>
<proteinExistence type="predicted"/>
<sequence>MPPKVFEIYNGFKYHIAMDITAMDSTMPWVYMRMLKKIRKLDYKNCSQRIAAKNLLDNYYDNL</sequence>
<gene>
    <name evidence="1" type="ORF">C2G38_2067257</name>
</gene>
<dbReference type="EMBL" id="QKWP01000173">
    <property type="protein sequence ID" value="RIB25479.1"/>
    <property type="molecule type" value="Genomic_DNA"/>
</dbReference>
<name>A0A397VWX1_9GLOM</name>
<evidence type="ECO:0000313" key="2">
    <source>
        <dbReference type="Proteomes" id="UP000266673"/>
    </source>
</evidence>
<protein>
    <submittedName>
        <fullName evidence="1">Uncharacterized protein</fullName>
    </submittedName>
</protein>
<reference evidence="1 2" key="1">
    <citation type="submission" date="2018-06" db="EMBL/GenBank/DDBJ databases">
        <title>Comparative genomics reveals the genomic features of Rhizophagus irregularis, R. cerebriforme, R. diaphanum and Gigaspora rosea, and their symbiotic lifestyle signature.</title>
        <authorList>
            <person name="Morin E."/>
            <person name="San Clemente H."/>
            <person name="Chen E.C.H."/>
            <person name="De La Providencia I."/>
            <person name="Hainaut M."/>
            <person name="Kuo A."/>
            <person name="Kohler A."/>
            <person name="Murat C."/>
            <person name="Tang N."/>
            <person name="Roy S."/>
            <person name="Loubradou J."/>
            <person name="Henrissat B."/>
            <person name="Grigoriev I.V."/>
            <person name="Corradi N."/>
            <person name="Roux C."/>
            <person name="Martin F.M."/>
        </authorList>
    </citation>
    <scope>NUCLEOTIDE SEQUENCE [LARGE SCALE GENOMIC DNA]</scope>
    <source>
        <strain evidence="1 2">DAOM 194757</strain>
    </source>
</reference>
<dbReference type="Proteomes" id="UP000266673">
    <property type="component" value="Unassembled WGS sequence"/>
</dbReference>
<dbReference type="AlphaFoldDB" id="A0A397VWX1"/>
<organism evidence="1 2">
    <name type="scientific">Gigaspora rosea</name>
    <dbReference type="NCBI Taxonomy" id="44941"/>
    <lineage>
        <taxon>Eukaryota</taxon>
        <taxon>Fungi</taxon>
        <taxon>Fungi incertae sedis</taxon>
        <taxon>Mucoromycota</taxon>
        <taxon>Glomeromycotina</taxon>
        <taxon>Glomeromycetes</taxon>
        <taxon>Diversisporales</taxon>
        <taxon>Gigasporaceae</taxon>
        <taxon>Gigaspora</taxon>
    </lineage>
</organism>
<comment type="caution">
    <text evidence="1">The sequence shown here is derived from an EMBL/GenBank/DDBJ whole genome shotgun (WGS) entry which is preliminary data.</text>
</comment>